<sequence>MHLSATPPLQCPSPSSSYGSSPCPSLPMPSLPHPELTLGRLDYIPDEGFISVGNKSALKQPNLLPILSTLRYFPDASARKFCYKLPAIKGEKFLVKTIYYYGGFDGGDSPPVFDQIIDGTKWSTVNTTEDFRNGLSSFYEIVVTAHAKTLSVCLARNEKTKSSPFVSAIELHHLEGSLYNSTDFGKNALITVARNSFGYHGDTISFPDDQFNRFWQPFNDDNPAVESHSNITTSGFWNMPPAKAFASAITTSRGKKLTVRWPPYSLPKGNYYIALYFQDNRTPSPYSWRVFSVSVNGKDFYANVNVTSNGVTIYGTEWPLSGQTEIVMTPASDARVGPVINAGEIFQILPLGKRTLTRDGAQVLMAIEDLARGFNNPPPDWHGDPCLPVNNAWNGVACSDKGDFARVISINLTSVGLTGDLSESIDRLTALKNLWLGGNKLSGSIPEMGSLKALETLHLEGNQFQGPIPKSLGQLPLLREVFLQNNKLDGSIPGSLTKKNGINIHSIFSPSKSTFLSLPSLSLPSSAAATTTTTTTVRCRAADSPAGPSFPRWLFNFPASIDVSTSIPKISPDSDSVIVERRVASNKNNTKVNAKEKRWSRDRESYLADDGDALPLPMTYPDSSPVSPDEIDRRLRCDPQFEV</sequence>
<dbReference type="Proteomes" id="UP000306102">
    <property type="component" value="Unassembled WGS sequence"/>
</dbReference>
<gene>
    <name evidence="10" type="ORF">TEA_026421</name>
</gene>
<dbReference type="PANTHER" id="PTHR45631">
    <property type="entry name" value="OS07G0107800 PROTEIN-RELATED"/>
    <property type="match status" value="1"/>
</dbReference>
<dbReference type="SUPFAM" id="SSF52058">
    <property type="entry name" value="L domain-like"/>
    <property type="match status" value="1"/>
</dbReference>
<evidence type="ECO:0000256" key="3">
    <source>
        <dbReference type="ARBA" id="ARBA00022692"/>
    </source>
</evidence>
<accession>A0A4S4DRP2</accession>
<dbReference type="FunFam" id="3.80.10.10:FF:000129">
    <property type="entry name" value="Leucine-rich repeat receptor-like kinase"/>
    <property type="match status" value="1"/>
</dbReference>
<evidence type="ECO:0000256" key="8">
    <source>
        <dbReference type="SAM" id="MobiDB-lite"/>
    </source>
</evidence>
<dbReference type="Pfam" id="PF00560">
    <property type="entry name" value="LRR_1"/>
    <property type="match status" value="1"/>
</dbReference>
<comment type="subcellular location">
    <subcellularLocation>
        <location evidence="1">Membrane</location>
        <topology evidence="1">Single-pass membrane protein</topology>
    </subcellularLocation>
</comment>
<dbReference type="PANTHER" id="PTHR45631:SF45">
    <property type="entry name" value="LEUCINE-RICH REPEAT (LRR) FAMILY PROTEIN"/>
    <property type="match status" value="1"/>
</dbReference>
<dbReference type="Gene3D" id="3.80.10.10">
    <property type="entry name" value="Ribonuclease Inhibitor"/>
    <property type="match status" value="1"/>
</dbReference>
<dbReference type="Gene3D" id="2.60.120.430">
    <property type="entry name" value="Galactose-binding lectin"/>
    <property type="match status" value="1"/>
</dbReference>
<keyword evidence="5" id="KW-0677">Repeat</keyword>
<keyword evidence="11" id="KW-1185">Reference proteome</keyword>
<dbReference type="InterPro" id="IPR024788">
    <property type="entry name" value="Malectin-like_Carb-bd_dom"/>
</dbReference>
<keyword evidence="7" id="KW-0472">Membrane</keyword>
<evidence type="ECO:0000313" key="11">
    <source>
        <dbReference type="Proteomes" id="UP000306102"/>
    </source>
</evidence>
<evidence type="ECO:0000256" key="2">
    <source>
        <dbReference type="ARBA" id="ARBA00022614"/>
    </source>
</evidence>
<dbReference type="GO" id="GO:0016020">
    <property type="term" value="C:membrane"/>
    <property type="evidence" value="ECO:0007669"/>
    <property type="project" value="UniProtKB-SubCell"/>
</dbReference>
<evidence type="ECO:0000256" key="7">
    <source>
        <dbReference type="ARBA" id="ARBA00023136"/>
    </source>
</evidence>
<dbReference type="EMBL" id="SDRB02010555">
    <property type="protein sequence ID" value="THG05810.1"/>
    <property type="molecule type" value="Genomic_DNA"/>
</dbReference>
<reference evidence="10 11" key="1">
    <citation type="journal article" date="2018" name="Proc. Natl. Acad. Sci. U.S.A.">
        <title>Draft genome sequence of Camellia sinensis var. sinensis provides insights into the evolution of the tea genome and tea quality.</title>
        <authorList>
            <person name="Wei C."/>
            <person name="Yang H."/>
            <person name="Wang S."/>
            <person name="Zhao J."/>
            <person name="Liu C."/>
            <person name="Gao L."/>
            <person name="Xia E."/>
            <person name="Lu Y."/>
            <person name="Tai Y."/>
            <person name="She G."/>
            <person name="Sun J."/>
            <person name="Cao H."/>
            <person name="Tong W."/>
            <person name="Gao Q."/>
            <person name="Li Y."/>
            <person name="Deng W."/>
            <person name="Jiang X."/>
            <person name="Wang W."/>
            <person name="Chen Q."/>
            <person name="Zhang S."/>
            <person name="Li H."/>
            <person name="Wu J."/>
            <person name="Wang P."/>
            <person name="Li P."/>
            <person name="Shi C."/>
            <person name="Zheng F."/>
            <person name="Jian J."/>
            <person name="Huang B."/>
            <person name="Shan D."/>
            <person name="Shi M."/>
            <person name="Fang C."/>
            <person name="Yue Y."/>
            <person name="Li F."/>
            <person name="Li D."/>
            <person name="Wei S."/>
            <person name="Han B."/>
            <person name="Jiang C."/>
            <person name="Yin Y."/>
            <person name="Xia T."/>
            <person name="Zhang Z."/>
            <person name="Bennetzen J.L."/>
            <person name="Zhao S."/>
            <person name="Wan X."/>
        </authorList>
    </citation>
    <scope>NUCLEOTIDE SEQUENCE [LARGE SCALE GENOMIC DNA]</scope>
    <source>
        <strain evidence="11">cv. Shuchazao</strain>
        <tissue evidence="10">Leaf</tissue>
    </source>
</reference>
<evidence type="ECO:0000256" key="4">
    <source>
        <dbReference type="ARBA" id="ARBA00022729"/>
    </source>
</evidence>
<dbReference type="AlphaFoldDB" id="A0A4S4DRP2"/>
<dbReference type="InterPro" id="IPR001611">
    <property type="entry name" value="Leu-rich_rpt"/>
</dbReference>
<keyword evidence="4" id="KW-0732">Signal</keyword>
<feature type="compositionally biased region" description="Low complexity" evidence="8">
    <location>
        <begin position="12"/>
        <end position="23"/>
    </location>
</feature>
<organism evidence="10 11">
    <name type="scientific">Camellia sinensis var. sinensis</name>
    <name type="common">China tea</name>
    <dbReference type="NCBI Taxonomy" id="542762"/>
    <lineage>
        <taxon>Eukaryota</taxon>
        <taxon>Viridiplantae</taxon>
        <taxon>Streptophyta</taxon>
        <taxon>Embryophyta</taxon>
        <taxon>Tracheophyta</taxon>
        <taxon>Spermatophyta</taxon>
        <taxon>Magnoliopsida</taxon>
        <taxon>eudicotyledons</taxon>
        <taxon>Gunneridae</taxon>
        <taxon>Pentapetalae</taxon>
        <taxon>asterids</taxon>
        <taxon>Ericales</taxon>
        <taxon>Theaceae</taxon>
        <taxon>Camellia</taxon>
    </lineage>
</organism>
<evidence type="ECO:0000256" key="1">
    <source>
        <dbReference type="ARBA" id="ARBA00004167"/>
    </source>
</evidence>
<evidence type="ECO:0000259" key="9">
    <source>
        <dbReference type="Pfam" id="PF12819"/>
    </source>
</evidence>
<name>A0A4S4DRP2_CAMSN</name>
<evidence type="ECO:0000256" key="5">
    <source>
        <dbReference type="ARBA" id="ARBA00022737"/>
    </source>
</evidence>
<protein>
    <recommendedName>
        <fullName evidence="9">Malectin-like domain-containing protein</fullName>
    </recommendedName>
</protein>
<dbReference type="Pfam" id="PF12819">
    <property type="entry name" value="Malectin_like"/>
    <property type="match status" value="1"/>
</dbReference>
<keyword evidence="6" id="KW-1133">Transmembrane helix</keyword>
<feature type="region of interest" description="Disordered" evidence="8">
    <location>
        <begin position="593"/>
        <end position="631"/>
    </location>
</feature>
<feature type="region of interest" description="Disordered" evidence="8">
    <location>
        <begin position="1"/>
        <end position="26"/>
    </location>
</feature>
<keyword evidence="3" id="KW-0812">Transmembrane</keyword>
<evidence type="ECO:0000313" key="10">
    <source>
        <dbReference type="EMBL" id="THG05810.1"/>
    </source>
</evidence>
<feature type="compositionally biased region" description="Basic and acidic residues" evidence="8">
    <location>
        <begin position="593"/>
        <end position="606"/>
    </location>
</feature>
<proteinExistence type="predicted"/>
<comment type="caution">
    <text evidence="10">The sequence shown here is derived from an EMBL/GenBank/DDBJ whole genome shotgun (WGS) entry which is preliminary data.</text>
</comment>
<dbReference type="STRING" id="542762.A0A4S4DRP2"/>
<dbReference type="InterPro" id="IPR032675">
    <property type="entry name" value="LRR_dom_sf"/>
</dbReference>
<keyword evidence="2" id="KW-0433">Leucine-rich repeat</keyword>
<feature type="domain" description="Malectin-like" evidence="9">
    <location>
        <begin position="41"/>
        <end position="348"/>
    </location>
</feature>
<evidence type="ECO:0000256" key="6">
    <source>
        <dbReference type="ARBA" id="ARBA00022989"/>
    </source>
</evidence>